<dbReference type="InterPro" id="IPR011990">
    <property type="entry name" value="TPR-like_helical_dom_sf"/>
</dbReference>
<dbReference type="EMBL" id="CP006272">
    <property type="protein sequence ID" value="AGZ42760.1"/>
    <property type="molecule type" value="Genomic_DNA"/>
</dbReference>
<name>U5W452_9ACTN</name>
<evidence type="ECO:0000313" key="2">
    <source>
        <dbReference type="Proteomes" id="UP000017746"/>
    </source>
</evidence>
<dbReference type="InterPro" id="IPR011717">
    <property type="entry name" value="TPR-4"/>
</dbReference>
<protein>
    <recommendedName>
        <fullName evidence="3">Tetratricopeptide repeat protein</fullName>
    </recommendedName>
</protein>
<dbReference type="KEGG" id="afs:AFR_22450"/>
<dbReference type="HOGENOM" id="CLU_623909_0_0_11"/>
<evidence type="ECO:0008006" key="3">
    <source>
        <dbReference type="Google" id="ProtNLM"/>
    </source>
</evidence>
<dbReference type="Gene3D" id="1.25.40.10">
    <property type="entry name" value="Tetratricopeptide repeat domain"/>
    <property type="match status" value="2"/>
</dbReference>
<evidence type="ECO:0000313" key="1">
    <source>
        <dbReference type="EMBL" id="AGZ42760.1"/>
    </source>
</evidence>
<proteinExistence type="predicted"/>
<gene>
    <name evidence="1" type="ORF">AFR_22450</name>
</gene>
<accession>U5W452</accession>
<keyword evidence="2" id="KW-1185">Reference proteome</keyword>
<reference evidence="1 2" key="1">
    <citation type="journal article" date="2014" name="J. Biotechnol.">
        <title>Complete genome sequence of the actinobacterium Actinoplanes friuliensis HAG 010964, producer of the lipopeptide antibiotic friulimycin.</title>
        <authorList>
            <person name="Ruckert C."/>
            <person name="Szczepanowski R."/>
            <person name="Albersmeier A."/>
            <person name="Goesmann A."/>
            <person name="Fischer N."/>
            <person name="Steinkamper A."/>
            <person name="Puhler A."/>
            <person name="Biener R."/>
            <person name="Schwartz D."/>
            <person name="Kalinowski J."/>
        </authorList>
    </citation>
    <scope>NUCLEOTIDE SEQUENCE [LARGE SCALE GENOMIC DNA]</scope>
    <source>
        <strain evidence="1 2">DSM 7358</strain>
    </source>
</reference>
<sequence>MSVAAALVENGYLELARQEARRGDFDCADALARACPEEAVELYRPFAAAGVWMAVHRLTGVLPAEEAIALVRPQAEAGERLFVVRLAELLAEQGRIDEAISVLRPGLDDWYLARALVELTAGRDRDDEVLNLLLHHESLRATVLERQGRPDEAVALLTSKLRGPDSYDVGHAQQIARILAWHDPPALLEFAAGDGREYATRILAESLEDQGRTDEAIEVLRGDPSLPELLVRHGRLDEAIELLHPLVEADPEQHFQLLCTLLIRQGRAGERPEVPGLDPFDVRMDWVEALVECGRTEEAIAALRDDPDADSGFVRARLATLLADEEAIAVLRPDEEAELLATLLIRQGRPGEALELLRRGDGKSARHTVDI</sequence>
<dbReference type="SUPFAM" id="SSF48452">
    <property type="entry name" value="TPR-like"/>
    <property type="match status" value="1"/>
</dbReference>
<dbReference type="PATRIC" id="fig|1246995.3.peg.4551"/>
<dbReference type="AlphaFoldDB" id="U5W452"/>
<dbReference type="eggNOG" id="COG0457">
    <property type="taxonomic scope" value="Bacteria"/>
</dbReference>
<organism evidence="1 2">
    <name type="scientific">Actinoplanes friuliensis DSM 7358</name>
    <dbReference type="NCBI Taxonomy" id="1246995"/>
    <lineage>
        <taxon>Bacteria</taxon>
        <taxon>Bacillati</taxon>
        <taxon>Actinomycetota</taxon>
        <taxon>Actinomycetes</taxon>
        <taxon>Micromonosporales</taxon>
        <taxon>Micromonosporaceae</taxon>
        <taxon>Actinoplanes</taxon>
    </lineage>
</organism>
<dbReference type="Pfam" id="PF07721">
    <property type="entry name" value="TPR_4"/>
    <property type="match status" value="4"/>
</dbReference>
<dbReference type="GO" id="GO:0042802">
    <property type="term" value="F:identical protein binding"/>
    <property type="evidence" value="ECO:0007669"/>
    <property type="project" value="InterPro"/>
</dbReference>
<dbReference type="STRING" id="1246995.AFR_22450"/>
<dbReference type="Proteomes" id="UP000017746">
    <property type="component" value="Chromosome"/>
</dbReference>